<evidence type="ECO:0000313" key="1">
    <source>
        <dbReference type="EMBL" id="JAE38095.1"/>
    </source>
</evidence>
<protein>
    <submittedName>
        <fullName evidence="1">Uncharacterized protein</fullName>
    </submittedName>
</protein>
<dbReference type="EMBL" id="GBRH01159801">
    <property type="protein sequence ID" value="JAE38095.1"/>
    <property type="molecule type" value="Transcribed_RNA"/>
</dbReference>
<accession>A0A0A9HLW2</accession>
<dbReference type="AlphaFoldDB" id="A0A0A9HLW2"/>
<reference evidence="1" key="2">
    <citation type="journal article" date="2015" name="Data Brief">
        <title>Shoot transcriptome of the giant reed, Arundo donax.</title>
        <authorList>
            <person name="Barrero R.A."/>
            <person name="Guerrero F.D."/>
            <person name="Moolhuijzen P."/>
            <person name="Goolsby J.A."/>
            <person name="Tidwell J."/>
            <person name="Bellgard S.E."/>
            <person name="Bellgard M.I."/>
        </authorList>
    </citation>
    <scope>NUCLEOTIDE SEQUENCE</scope>
    <source>
        <tissue evidence="1">Shoot tissue taken approximately 20 cm above the soil surface</tissue>
    </source>
</reference>
<name>A0A0A9HLW2_ARUDO</name>
<organism evidence="1">
    <name type="scientific">Arundo donax</name>
    <name type="common">Giant reed</name>
    <name type="synonym">Donax arundinaceus</name>
    <dbReference type="NCBI Taxonomy" id="35708"/>
    <lineage>
        <taxon>Eukaryota</taxon>
        <taxon>Viridiplantae</taxon>
        <taxon>Streptophyta</taxon>
        <taxon>Embryophyta</taxon>
        <taxon>Tracheophyta</taxon>
        <taxon>Spermatophyta</taxon>
        <taxon>Magnoliopsida</taxon>
        <taxon>Liliopsida</taxon>
        <taxon>Poales</taxon>
        <taxon>Poaceae</taxon>
        <taxon>PACMAD clade</taxon>
        <taxon>Arundinoideae</taxon>
        <taxon>Arundineae</taxon>
        <taxon>Arundo</taxon>
    </lineage>
</organism>
<reference evidence="1" key="1">
    <citation type="submission" date="2014-09" db="EMBL/GenBank/DDBJ databases">
        <authorList>
            <person name="Magalhaes I.L.F."/>
            <person name="Oliveira U."/>
            <person name="Santos F.R."/>
            <person name="Vidigal T.H.D.A."/>
            <person name="Brescovit A.D."/>
            <person name="Santos A.J."/>
        </authorList>
    </citation>
    <scope>NUCLEOTIDE SEQUENCE</scope>
    <source>
        <tissue evidence="1">Shoot tissue taken approximately 20 cm above the soil surface</tissue>
    </source>
</reference>
<sequence>MHASVAYCFLATLNNSARRSSFQD</sequence>
<proteinExistence type="predicted"/>